<keyword evidence="1" id="KW-0646">Protease inhibitor</keyword>
<keyword evidence="2" id="KW-0789">Thiol protease inhibitor</keyword>
<dbReference type="PANTHER" id="PTHR36530">
    <property type="entry name" value="INHIBITOR OF CYSTEINE PEPTIDASE"/>
    <property type="match status" value="1"/>
</dbReference>
<dbReference type="RefSeq" id="WP_185676243.1">
    <property type="nucleotide sequence ID" value="NZ_JACHVB010000035.1"/>
</dbReference>
<dbReference type="InterPro" id="IPR018990">
    <property type="entry name" value="Prot_inh_I42_chagasin"/>
</dbReference>
<dbReference type="InterPro" id="IPR052781">
    <property type="entry name" value="Cys_protease_inhibitor_I42"/>
</dbReference>
<evidence type="ECO:0000313" key="5">
    <source>
        <dbReference type="Proteomes" id="UP000546464"/>
    </source>
</evidence>
<dbReference type="GO" id="GO:0004869">
    <property type="term" value="F:cysteine-type endopeptidase inhibitor activity"/>
    <property type="evidence" value="ECO:0007669"/>
    <property type="project" value="UniProtKB-KW"/>
</dbReference>
<organism evidence="4 5">
    <name type="scientific">Ruficoccus amylovorans</name>
    <dbReference type="NCBI Taxonomy" id="1804625"/>
    <lineage>
        <taxon>Bacteria</taxon>
        <taxon>Pseudomonadati</taxon>
        <taxon>Verrucomicrobiota</taxon>
        <taxon>Opitutia</taxon>
        <taxon>Puniceicoccales</taxon>
        <taxon>Cerasicoccaceae</taxon>
        <taxon>Ruficoccus</taxon>
    </lineage>
</organism>
<evidence type="ECO:0000259" key="3">
    <source>
        <dbReference type="Pfam" id="PF09394"/>
    </source>
</evidence>
<keyword evidence="5" id="KW-1185">Reference proteome</keyword>
<gene>
    <name evidence="4" type="ORF">H5P28_13550</name>
</gene>
<sequence>MIALVFAGCQCGESSGGSGSLSDGQTLGMASNGETFQMRVGDTFSVSLPSNPSTGYSWQLDDSYKPVLTMPGGAQSQTFSAGTTAIVGAPGIATWTFKAAKAGETKLRLEYARAWEKDTPPTEVFEITVNVTE</sequence>
<dbReference type="AlphaFoldDB" id="A0A842HH16"/>
<protein>
    <submittedName>
        <fullName evidence="4">Protease inhibitor I42 family protein</fullName>
    </submittedName>
</protein>
<evidence type="ECO:0000313" key="4">
    <source>
        <dbReference type="EMBL" id="MBC2595288.1"/>
    </source>
</evidence>
<comment type="caution">
    <text evidence="4">The sequence shown here is derived from an EMBL/GenBank/DDBJ whole genome shotgun (WGS) entry which is preliminary data.</text>
</comment>
<evidence type="ECO:0000256" key="1">
    <source>
        <dbReference type="ARBA" id="ARBA00022690"/>
    </source>
</evidence>
<feature type="domain" description="Proteinase inhibitor I42 chagasin" evidence="3">
    <location>
        <begin position="38"/>
        <end position="129"/>
    </location>
</feature>
<proteinExistence type="predicted"/>
<dbReference type="PANTHER" id="PTHR36530:SF1">
    <property type="entry name" value="AMOEBIASIN-1"/>
    <property type="match status" value="1"/>
</dbReference>
<evidence type="ECO:0000256" key="2">
    <source>
        <dbReference type="ARBA" id="ARBA00022704"/>
    </source>
</evidence>
<dbReference type="Proteomes" id="UP000546464">
    <property type="component" value="Unassembled WGS sequence"/>
</dbReference>
<dbReference type="Gene3D" id="2.60.40.2020">
    <property type="match status" value="1"/>
</dbReference>
<accession>A0A842HH16</accession>
<name>A0A842HH16_9BACT</name>
<dbReference type="Pfam" id="PF09394">
    <property type="entry name" value="Inhibitor_I42"/>
    <property type="match status" value="1"/>
</dbReference>
<dbReference type="InterPro" id="IPR036331">
    <property type="entry name" value="Chagasin-like_sf"/>
</dbReference>
<dbReference type="EMBL" id="JACHVB010000035">
    <property type="protein sequence ID" value="MBC2595288.1"/>
    <property type="molecule type" value="Genomic_DNA"/>
</dbReference>
<reference evidence="4 5" key="1">
    <citation type="submission" date="2020-07" db="EMBL/GenBank/DDBJ databases">
        <authorList>
            <person name="Feng X."/>
        </authorList>
    </citation>
    <scope>NUCLEOTIDE SEQUENCE [LARGE SCALE GENOMIC DNA]</scope>
    <source>
        <strain evidence="4 5">JCM31066</strain>
    </source>
</reference>
<dbReference type="SUPFAM" id="SSF141066">
    <property type="entry name" value="ICP-like"/>
    <property type="match status" value="1"/>
</dbReference>